<gene>
    <name evidence="1" type="ORF">ALC53_06139</name>
</gene>
<organism evidence="1 2">
    <name type="scientific">Atta colombica</name>
    <dbReference type="NCBI Taxonomy" id="520822"/>
    <lineage>
        <taxon>Eukaryota</taxon>
        <taxon>Metazoa</taxon>
        <taxon>Ecdysozoa</taxon>
        <taxon>Arthropoda</taxon>
        <taxon>Hexapoda</taxon>
        <taxon>Insecta</taxon>
        <taxon>Pterygota</taxon>
        <taxon>Neoptera</taxon>
        <taxon>Endopterygota</taxon>
        <taxon>Hymenoptera</taxon>
        <taxon>Apocrita</taxon>
        <taxon>Aculeata</taxon>
        <taxon>Formicoidea</taxon>
        <taxon>Formicidae</taxon>
        <taxon>Myrmicinae</taxon>
        <taxon>Atta</taxon>
    </lineage>
</organism>
<reference evidence="1 2" key="1">
    <citation type="submission" date="2015-09" db="EMBL/GenBank/DDBJ databases">
        <title>Atta colombica WGS genome.</title>
        <authorList>
            <person name="Nygaard S."/>
            <person name="Hu H."/>
            <person name="Boomsma J."/>
            <person name="Zhang G."/>
        </authorList>
    </citation>
    <scope>NUCLEOTIDE SEQUENCE [LARGE SCALE GENOMIC DNA]</scope>
    <source>
        <strain evidence="1">Treedump-2</strain>
        <tissue evidence="1">Whole body</tissue>
    </source>
</reference>
<protein>
    <submittedName>
        <fullName evidence="1">Uncharacterized protein</fullName>
    </submittedName>
</protein>
<keyword evidence="2" id="KW-1185">Reference proteome</keyword>
<name>A0A195BGY1_9HYME</name>
<accession>A0A195BGY1</accession>
<dbReference type="Proteomes" id="UP000078540">
    <property type="component" value="Unassembled WGS sequence"/>
</dbReference>
<dbReference type="AlphaFoldDB" id="A0A195BGY1"/>
<dbReference type="EMBL" id="KQ976490">
    <property type="protein sequence ID" value="KYM83407.1"/>
    <property type="molecule type" value="Genomic_DNA"/>
</dbReference>
<proteinExistence type="predicted"/>
<evidence type="ECO:0000313" key="2">
    <source>
        <dbReference type="Proteomes" id="UP000078540"/>
    </source>
</evidence>
<evidence type="ECO:0000313" key="1">
    <source>
        <dbReference type="EMBL" id="KYM83407.1"/>
    </source>
</evidence>
<sequence>MEESDGRLQNGSSAKMPNRLKLVLSDENDKVTSEKTAEMDPYKELELYLAKVKHNKIDHRPYRSPSLIANGEACRDKLAAKSTITNFRNKSRVILYSVGCFSVFPSCSDVYTSVLENFI</sequence>